<evidence type="ECO:0000256" key="4">
    <source>
        <dbReference type="ARBA" id="ARBA00023136"/>
    </source>
</evidence>
<proteinExistence type="inferred from homology"/>
<evidence type="ECO:0000259" key="7">
    <source>
        <dbReference type="Pfam" id="PF20684"/>
    </source>
</evidence>
<sequence length="189" mass="20785">VAAIGVALDAFTWMLPHYVVWRLQLRPAHKMAITAIFALGLLNIVIGGLRISALAEVAYSNDVTYGVGTTLLWSMAQISTGIIVACCPYLRPAFELVMPERLTRVSTPISSPYLPRRDSIIVTTRIEIHDTFSAPLAPAVFDPPFLVAYHDVHTDPRAPIFKVEQGPVCDESQSTAHCDGCFRRCSCRS</sequence>
<keyword evidence="4 6" id="KW-0472">Membrane</keyword>
<dbReference type="InterPro" id="IPR052337">
    <property type="entry name" value="SAT4-like"/>
</dbReference>
<comment type="similarity">
    <text evidence="5">Belongs to the SAT4 family.</text>
</comment>
<dbReference type="PANTHER" id="PTHR33048">
    <property type="entry name" value="PTH11-LIKE INTEGRAL MEMBRANE PROTEIN (AFU_ORTHOLOGUE AFUA_5G11245)"/>
    <property type="match status" value="1"/>
</dbReference>
<organism evidence="8 9">
    <name type="scientific">Ampelomyces quisqualis</name>
    <name type="common">Powdery mildew agent</name>
    <dbReference type="NCBI Taxonomy" id="50730"/>
    <lineage>
        <taxon>Eukaryota</taxon>
        <taxon>Fungi</taxon>
        <taxon>Dikarya</taxon>
        <taxon>Ascomycota</taxon>
        <taxon>Pezizomycotina</taxon>
        <taxon>Dothideomycetes</taxon>
        <taxon>Pleosporomycetidae</taxon>
        <taxon>Pleosporales</taxon>
        <taxon>Pleosporineae</taxon>
        <taxon>Phaeosphaeriaceae</taxon>
        <taxon>Ampelomyces</taxon>
    </lineage>
</organism>
<reference evidence="8" key="1">
    <citation type="journal article" date="2020" name="Stud. Mycol.">
        <title>101 Dothideomycetes genomes: a test case for predicting lifestyles and emergence of pathogens.</title>
        <authorList>
            <person name="Haridas S."/>
            <person name="Albert R."/>
            <person name="Binder M."/>
            <person name="Bloem J."/>
            <person name="Labutti K."/>
            <person name="Salamov A."/>
            <person name="Andreopoulos B."/>
            <person name="Baker S."/>
            <person name="Barry K."/>
            <person name="Bills G."/>
            <person name="Bluhm B."/>
            <person name="Cannon C."/>
            <person name="Castanera R."/>
            <person name="Culley D."/>
            <person name="Daum C."/>
            <person name="Ezra D."/>
            <person name="Gonzalez J."/>
            <person name="Henrissat B."/>
            <person name="Kuo A."/>
            <person name="Liang C."/>
            <person name="Lipzen A."/>
            <person name="Lutzoni F."/>
            <person name="Magnuson J."/>
            <person name="Mondo S."/>
            <person name="Nolan M."/>
            <person name="Ohm R."/>
            <person name="Pangilinan J."/>
            <person name="Park H.-J."/>
            <person name="Ramirez L."/>
            <person name="Alfaro M."/>
            <person name="Sun H."/>
            <person name="Tritt A."/>
            <person name="Yoshinaga Y."/>
            <person name="Zwiers L.-H."/>
            <person name="Turgeon B."/>
            <person name="Goodwin S."/>
            <person name="Spatafora J."/>
            <person name="Crous P."/>
            <person name="Grigoriev I."/>
        </authorList>
    </citation>
    <scope>NUCLEOTIDE SEQUENCE</scope>
    <source>
        <strain evidence="8">HMLAC05119</strain>
    </source>
</reference>
<keyword evidence="2 6" id="KW-0812">Transmembrane</keyword>
<protein>
    <recommendedName>
        <fullName evidence="7">Rhodopsin domain-containing protein</fullName>
    </recommendedName>
</protein>
<feature type="domain" description="Rhodopsin" evidence="7">
    <location>
        <begin position="2"/>
        <end position="94"/>
    </location>
</feature>
<comment type="subcellular location">
    <subcellularLocation>
        <location evidence="1">Membrane</location>
        <topology evidence="1">Multi-pass membrane protein</topology>
    </subcellularLocation>
</comment>
<dbReference type="InterPro" id="IPR049326">
    <property type="entry name" value="Rhodopsin_dom_fungi"/>
</dbReference>
<keyword evidence="9" id="KW-1185">Reference proteome</keyword>
<evidence type="ECO:0000256" key="1">
    <source>
        <dbReference type="ARBA" id="ARBA00004141"/>
    </source>
</evidence>
<dbReference type="OrthoDB" id="5401779at2759"/>
<evidence type="ECO:0000313" key="8">
    <source>
        <dbReference type="EMBL" id="KAF1917085.1"/>
    </source>
</evidence>
<dbReference type="Proteomes" id="UP000800096">
    <property type="component" value="Unassembled WGS sequence"/>
</dbReference>
<feature type="transmembrane region" description="Helical" evidence="6">
    <location>
        <begin position="71"/>
        <end position="90"/>
    </location>
</feature>
<dbReference type="AlphaFoldDB" id="A0A6A5QN54"/>
<dbReference type="EMBL" id="ML979135">
    <property type="protein sequence ID" value="KAF1917085.1"/>
    <property type="molecule type" value="Genomic_DNA"/>
</dbReference>
<evidence type="ECO:0000256" key="5">
    <source>
        <dbReference type="ARBA" id="ARBA00038359"/>
    </source>
</evidence>
<evidence type="ECO:0000256" key="6">
    <source>
        <dbReference type="SAM" id="Phobius"/>
    </source>
</evidence>
<feature type="non-terminal residue" evidence="8">
    <location>
        <position position="1"/>
    </location>
</feature>
<evidence type="ECO:0000256" key="2">
    <source>
        <dbReference type="ARBA" id="ARBA00022692"/>
    </source>
</evidence>
<gene>
    <name evidence="8" type="ORF">BDU57DRAFT_448159</name>
</gene>
<evidence type="ECO:0000313" key="9">
    <source>
        <dbReference type="Proteomes" id="UP000800096"/>
    </source>
</evidence>
<feature type="transmembrane region" description="Helical" evidence="6">
    <location>
        <begin position="31"/>
        <end position="51"/>
    </location>
</feature>
<keyword evidence="3 6" id="KW-1133">Transmembrane helix</keyword>
<accession>A0A6A5QN54</accession>
<dbReference type="GO" id="GO:0016020">
    <property type="term" value="C:membrane"/>
    <property type="evidence" value="ECO:0007669"/>
    <property type="project" value="UniProtKB-SubCell"/>
</dbReference>
<dbReference type="Pfam" id="PF20684">
    <property type="entry name" value="Fung_rhodopsin"/>
    <property type="match status" value="1"/>
</dbReference>
<evidence type="ECO:0000256" key="3">
    <source>
        <dbReference type="ARBA" id="ARBA00022989"/>
    </source>
</evidence>
<dbReference type="PANTHER" id="PTHR33048:SF92">
    <property type="entry name" value="INTEGRAL MEMBRANE PROTEIN"/>
    <property type="match status" value="1"/>
</dbReference>
<name>A0A6A5QN54_AMPQU</name>